<gene>
    <name evidence="2" type="ORF">FO442_00030</name>
</gene>
<evidence type="ECO:0000259" key="1">
    <source>
        <dbReference type="Pfam" id="PF12867"/>
    </source>
</evidence>
<dbReference type="OrthoDB" id="1162179at2"/>
<keyword evidence="3" id="KW-1185">Reference proteome</keyword>
<comment type="caution">
    <text evidence="2">The sequence shown here is derived from an EMBL/GenBank/DDBJ whole genome shotgun (WGS) entry which is preliminary data.</text>
</comment>
<protein>
    <submittedName>
        <fullName evidence="2">DinB family protein</fullName>
    </submittedName>
</protein>
<evidence type="ECO:0000313" key="3">
    <source>
        <dbReference type="Proteomes" id="UP000316008"/>
    </source>
</evidence>
<evidence type="ECO:0000313" key="2">
    <source>
        <dbReference type="EMBL" id="TSJ47550.1"/>
    </source>
</evidence>
<dbReference type="PANTHER" id="PTHR39473:SF1">
    <property type="entry name" value="DINB-LIKE DOMAIN-CONTAINING PROTEIN"/>
    <property type="match status" value="1"/>
</dbReference>
<dbReference type="Proteomes" id="UP000316008">
    <property type="component" value="Unassembled WGS sequence"/>
</dbReference>
<accession>A0A556N5T4</accession>
<dbReference type="SUPFAM" id="SSF109854">
    <property type="entry name" value="DinB/YfiT-like putative metalloenzymes"/>
    <property type="match status" value="1"/>
</dbReference>
<proteinExistence type="predicted"/>
<dbReference type="RefSeq" id="WP_144331086.1">
    <property type="nucleotide sequence ID" value="NZ_VLPL01000001.1"/>
</dbReference>
<sequence>MTTIISKLSFQLHSIAALLQGIDSIDYTLPIQEMGNATIGQHVRHTIEIAQSLVNGYISNEINYENRKRDPEIETSLNYAGKLCFELVSLIARTDKQLVLVEQNDAGEITHINSNYARELHFVLEHTIHHMALIKTGLQILKKDVTDPDFGVAYSTIQHRIKSCAQ</sequence>
<dbReference type="InterPro" id="IPR034660">
    <property type="entry name" value="DinB/YfiT-like"/>
</dbReference>
<dbReference type="PANTHER" id="PTHR39473">
    <property type="match status" value="1"/>
</dbReference>
<reference evidence="2 3" key="1">
    <citation type="submission" date="2019-07" db="EMBL/GenBank/DDBJ databases">
        <authorList>
            <person name="Huq M.A."/>
        </authorList>
    </citation>
    <scope>NUCLEOTIDE SEQUENCE [LARGE SCALE GENOMIC DNA]</scope>
    <source>
        <strain evidence="2 3">MAH-3</strain>
    </source>
</reference>
<dbReference type="Pfam" id="PF12867">
    <property type="entry name" value="DinB_2"/>
    <property type="match status" value="1"/>
</dbReference>
<feature type="domain" description="DinB-like" evidence="1">
    <location>
        <begin position="33"/>
        <end position="134"/>
    </location>
</feature>
<dbReference type="InterPro" id="IPR024775">
    <property type="entry name" value="DinB-like"/>
</dbReference>
<dbReference type="AlphaFoldDB" id="A0A556N5T4"/>
<name>A0A556N5T4_9FLAO</name>
<organism evidence="2 3">
    <name type="scientific">Fluviicola chungangensis</name>
    <dbReference type="NCBI Taxonomy" id="2597671"/>
    <lineage>
        <taxon>Bacteria</taxon>
        <taxon>Pseudomonadati</taxon>
        <taxon>Bacteroidota</taxon>
        <taxon>Flavobacteriia</taxon>
        <taxon>Flavobacteriales</taxon>
        <taxon>Crocinitomicaceae</taxon>
        <taxon>Fluviicola</taxon>
    </lineage>
</organism>
<dbReference type="EMBL" id="VLPL01000001">
    <property type="protein sequence ID" value="TSJ47550.1"/>
    <property type="molecule type" value="Genomic_DNA"/>
</dbReference>